<dbReference type="CDD" id="cd03216">
    <property type="entry name" value="ABC_Carb_Monos_I"/>
    <property type="match status" value="1"/>
</dbReference>
<keyword evidence="8" id="KW-0067">ATP-binding</keyword>
<dbReference type="FunFam" id="3.40.50.300:FF:000127">
    <property type="entry name" value="Ribose import ATP-binding protein RbsA"/>
    <property type="match status" value="1"/>
</dbReference>
<dbReference type="Proteomes" id="UP000215256">
    <property type="component" value="Chromosome 2"/>
</dbReference>
<reference evidence="12 13" key="1">
    <citation type="submission" date="2017-07" db="EMBL/GenBank/DDBJ databases">
        <title>Phylogenetic study on the rhizospheric bacterium Ochrobactrum sp. A44.</title>
        <authorList>
            <person name="Krzyzanowska D.M."/>
            <person name="Ossowicki A."/>
            <person name="Rajewska M."/>
            <person name="Maciag T."/>
            <person name="Kaczynski Z."/>
            <person name="Czerwicka M."/>
            <person name="Jafra S."/>
        </authorList>
    </citation>
    <scope>NUCLEOTIDE SEQUENCE [LARGE SCALE GENOMIC DNA]</scope>
    <source>
        <strain evidence="12 13">A44</strain>
    </source>
</reference>
<evidence type="ECO:0000259" key="11">
    <source>
        <dbReference type="PROSITE" id="PS50893"/>
    </source>
</evidence>
<gene>
    <name evidence="12" type="ORF">CES85_5282</name>
</gene>
<dbReference type="RefSeq" id="WP_095445203.1">
    <property type="nucleotide sequence ID" value="NZ_CP022603.1"/>
</dbReference>
<dbReference type="InterPro" id="IPR003439">
    <property type="entry name" value="ABC_transporter-like_ATP-bd"/>
</dbReference>
<dbReference type="OrthoDB" id="9805029at2"/>
<keyword evidence="3" id="KW-0813">Transport</keyword>
<comment type="subcellular location">
    <subcellularLocation>
        <location evidence="2">Cell inner membrane</location>
    </subcellularLocation>
    <subcellularLocation>
        <location evidence="1">Cell membrane</location>
        <topology evidence="1">Peripheral membrane protein</topology>
    </subcellularLocation>
</comment>
<sequence>MEKQAENNEGGDAIVAFRPIVAFRDVSKVYPNGTQALRDVSFSIRAGSIHAICGENGAGKSTLMKILFGIENATAGEIVIDGQQIASWSPEDAAAKGIGMVHQHFSLVPTLTVTENIILGHEPVKSGFIDRVSARKMVEELMQHYDLHADPDAITGTLSVAAQQKIEILKALSRRTRLLILDEPTAVLSPPEIEELMRRLKALRDEGITIVFISHKLNEVRELAESVTVLRGGMVTGTEKLADVPDDAIMEMVMGHAVDIPKRAHKQGPTETVLEMQGVTTLALDPADRIRDVSLTIGAGEIVGVAGVDGSGQRGLVSVLSGLMEASSGSIRLNGADMLAAKTASWRKKGLAYLPADRFSQGGAPGLSLAENAIAGTGRNNKTAGAPIYWGPFLRWNAIKARVSGMIKQYSVRAGAITERLDSLSGGNAQKLIAARELATNPKFLIADQPTRGIDVSAAAFLHRRIDEVAQGGCAVLLVSADLDELLRLSDRIVVLFNGRIVAVLKNGPDITPAVLGPYMLGTRNVA</sequence>
<dbReference type="SUPFAM" id="SSF52540">
    <property type="entry name" value="P-loop containing nucleoside triphosphate hydrolases"/>
    <property type="match status" value="2"/>
</dbReference>
<evidence type="ECO:0000256" key="1">
    <source>
        <dbReference type="ARBA" id="ARBA00004202"/>
    </source>
</evidence>
<name>A0A248UCR3_9HYPH</name>
<accession>A0A248UCR3</accession>
<dbReference type="GO" id="GO:0005886">
    <property type="term" value="C:plasma membrane"/>
    <property type="evidence" value="ECO:0007669"/>
    <property type="project" value="UniProtKB-SubCell"/>
</dbReference>
<evidence type="ECO:0000256" key="8">
    <source>
        <dbReference type="ARBA" id="ARBA00022840"/>
    </source>
</evidence>
<dbReference type="PANTHER" id="PTHR43790">
    <property type="entry name" value="CARBOHYDRATE TRANSPORT ATP-BINDING PROTEIN MG119-RELATED"/>
    <property type="match status" value="1"/>
</dbReference>
<dbReference type="EMBL" id="CP022603">
    <property type="protein sequence ID" value="ASV84488.1"/>
    <property type="molecule type" value="Genomic_DNA"/>
</dbReference>
<evidence type="ECO:0000256" key="3">
    <source>
        <dbReference type="ARBA" id="ARBA00022448"/>
    </source>
</evidence>
<keyword evidence="5" id="KW-0762">Sugar transport</keyword>
<dbReference type="PANTHER" id="PTHR43790:SF9">
    <property type="entry name" value="GALACTOFURANOSE TRANSPORTER ATP-BINDING PROTEIN YTFR"/>
    <property type="match status" value="1"/>
</dbReference>
<evidence type="ECO:0000256" key="6">
    <source>
        <dbReference type="ARBA" id="ARBA00022737"/>
    </source>
</evidence>
<evidence type="ECO:0000256" key="7">
    <source>
        <dbReference type="ARBA" id="ARBA00022741"/>
    </source>
</evidence>
<dbReference type="KEGG" id="och:CES85_5282"/>
<keyword evidence="6" id="KW-0677">Repeat</keyword>
<dbReference type="SMART" id="SM00382">
    <property type="entry name" value="AAA"/>
    <property type="match status" value="2"/>
</dbReference>
<proteinExistence type="predicted"/>
<feature type="domain" description="ABC transporter" evidence="11">
    <location>
        <begin position="21"/>
        <end position="257"/>
    </location>
</feature>
<dbReference type="CDD" id="cd03215">
    <property type="entry name" value="ABC_Carb_Monos_II"/>
    <property type="match status" value="1"/>
</dbReference>
<evidence type="ECO:0000256" key="4">
    <source>
        <dbReference type="ARBA" id="ARBA00022475"/>
    </source>
</evidence>
<evidence type="ECO:0000256" key="5">
    <source>
        <dbReference type="ARBA" id="ARBA00022597"/>
    </source>
</evidence>
<keyword evidence="10" id="KW-0472">Membrane</keyword>
<dbReference type="PROSITE" id="PS50893">
    <property type="entry name" value="ABC_TRANSPORTER_2"/>
    <property type="match status" value="2"/>
</dbReference>
<dbReference type="GO" id="GO:0005524">
    <property type="term" value="F:ATP binding"/>
    <property type="evidence" value="ECO:0007669"/>
    <property type="project" value="UniProtKB-KW"/>
</dbReference>
<organism evidence="12 13">
    <name type="scientific">Ochrobactrum quorumnocens</name>
    <dbReference type="NCBI Taxonomy" id="271865"/>
    <lineage>
        <taxon>Bacteria</taxon>
        <taxon>Pseudomonadati</taxon>
        <taxon>Pseudomonadota</taxon>
        <taxon>Alphaproteobacteria</taxon>
        <taxon>Hyphomicrobiales</taxon>
        <taxon>Brucellaceae</taxon>
        <taxon>Brucella/Ochrobactrum group</taxon>
        <taxon>Ochrobactrum</taxon>
    </lineage>
</organism>
<dbReference type="GO" id="GO:0016887">
    <property type="term" value="F:ATP hydrolysis activity"/>
    <property type="evidence" value="ECO:0007669"/>
    <property type="project" value="InterPro"/>
</dbReference>
<evidence type="ECO:0000313" key="13">
    <source>
        <dbReference type="Proteomes" id="UP000215256"/>
    </source>
</evidence>
<dbReference type="Gene3D" id="3.40.50.300">
    <property type="entry name" value="P-loop containing nucleotide triphosphate hydrolases"/>
    <property type="match status" value="2"/>
</dbReference>
<dbReference type="InterPro" id="IPR003593">
    <property type="entry name" value="AAA+_ATPase"/>
</dbReference>
<evidence type="ECO:0000313" key="12">
    <source>
        <dbReference type="EMBL" id="ASV84488.1"/>
    </source>
</evidence>
<feature type="domain" description="ABC transporter" evidence="11">
    <location>
        <begin position="274"/>
        <end position="523"/>
    </location>
</feature>
<dbReference type="Pfam" id="PF00005">
    <property type="entry name" value="ABC_tran"/>
    <property type="match status" value="2"/>
</dbReference>
<keyword evidence="9" id="KW-1278">Translocase</keyword>
<dbReference type="InterPro" id="IPR027417">
    <property type="entry name" value="P-loop_NTPase"/>
</dbReference>
<protein>
    <submittedName>
        <fullName evidence="12">ABC transporter family protein</fullName>
    </submittedName>
</protein>
<evidence type="ECO:0000256" key="9">
    <source>
        <dbReference type="ARBA" id="ARBA00022967"/>
    </source>
</evidence>
<keyword evidence="7" id="KW-0547">Nucleotide-binding</keyword>
<evidence type="ECO:0000256" key="10">
    <source>
        <dbReference type="ARBA" id="ARBA00023136"/>
    </source>
</evidence>
<keyword evidence="4" id="KW-1003">Cell membrane</keyword>
<dbReference type="AlphaFoldDB" id="A0A248UCR3"/>
<evidence type="ECO:0000256" key="2">
    <source>
        <dbReference type="ARBA" id="ARBA00004533"/>
    </source>
</evidence>
<dbReference type="InterPro" id="IPR050107">
    <property type="entry name" value="ABC_carbohydrate_import_ATPase"/>
</dbReference>